<dbReference type="InterPro" id="IPR029062">
    <property type="entry name" value="Class_I_gatase-like"/>
</dbReference>
<dbReference type="EMBL" id="BKDJ01000003">
    <property type="protein sequence ID" value="GER22271.1"/>
    <property type="molecule type" value="Genomic_DNA"/>
</dbReference>
<dbReference type="SUPFAM" id="SSF52317">
    <property type="entry name" value="Class I glutamine amidotransferase-like"/>
    <property type="match status" value="1"/>
</dbReference>
<dbReference type="PANTHER" id="PTHR43235:SF1">
    <property type="entry name" value="GLUTAMINE AMIDOTRANSFERASE PB2B2.05-RELATED"/>
    <property type="match status" value="1"/>
</dbReference>
<dbReference type="InterPro" id="IPR044668">
    <property type="entry name" value="PuuD-like"/>
</dbReference>
<sequence length="283" mass="28748">MPMRRPTIALTFPRSATPYTPAYREEVSGLAACAAAAVEAAGGTAVVLDSSAGGTAEAERFDGALILGGGDVDPARYGSPGHPSIGDTDPSADAFEAALIEDMLATGRPVLGICRGMQLINVVLGGTLIEDLGPGSFHRDHGPGGLMVTHDAEVLPGTRLAEALGAGDIPVQSAHHQAVRELGRGLRVAARAADGVVEAIESVDFGDMALGDMASGDMACGDGMRGDGGPKGAWVLAVQWHPEHRGTVPGQFAALLEPFIDRAGRVHRGRTGPGVPSAAAVPS</sequence>
<dbReference type="GO" id="GO:0006598">
    <property type="term" value="P:polyamine catabolic process"/>
    <property type="evidence" value="ECO:0007669"/>
    <property type="project" value="TreeGrafter"/>
</dbReference>
<evidence type="ECO:0000313" key="1">
    <source>
        <dbReference type="EMBL" id="GER22271.1"/>
    </source>
</evidence>
<dbReference type="Proteomes" id="UP000325307">
    <property type="component" value="Unassembled WGS sequence"/>
</dbReference>
<dbReference type="AlphaFoldDB" id="A0A5A7NR43"/>
<keyword evidence="2" id="KW-1185">Reference proteome</keyword>
<dbReference type="InterPro" id="IPR011697">
    <property type="entry name" value="Peptidase_C26"/>
</dbReference>
<organism evidence="1 2">
    <name type="scientific">Zafaria cholistanensis</name>
    <dbReference type="NCBI Taxonomy" id="1682741"/>
    <lineage>
        <taxon>Bacteria</taxon>
        <taxon>Bacillati</taxon>
        <taxon>Actinomycetota</taxon>
        <taxon>Actinomycetes</taxon>
        <taxon>Micrococcales</taxon>
        <taxon>Micrococcaceae</taxon>
        <taxon>Zafaria</taxon>
    </lineage>
</organism>
<comment type="caution">
    <text evidence="1">The sequence shown here is derived from an EMBL/GenBank/DDBJ whole genome shotgun (WGS) entry which is preliminary data.</text>
</comment>
<dbReference type="Pfam" id="PF07722">
    <property type="entry name" value="Peptidase_C26"/>
    <property type="match status" value="1"/>
</dbReference>
<dbReference type="PROSITE" id="PS51273">
    <property type="entry name" value="GATASE_TYPE_1"/>
    <property type="match status" value="1"/>
</dbReference>
<dbReference type="GO" id="GO:0005829">
    <property type="term" value="C:cytosol"/>
    <property type="evidence" value="ECO:0007669"/>
    <property type="project" value="TreeGrafter"/>
</dbReference>
<reference evidence="1 2" key="1">
    <citation type="submission" date="2019-09" db="EMBL/GenBank/DDBJ databases">
        <title>Arthrobacter zafarii sp. nov., a moderately thermotolerant and halotolerant actinobacterium isolated from Cholistan desert soil of Pakistan.</title>
        <authorList>
            <person name="Amin A."/>
            <person name="Ahmed I."/>
            <person name="Khalid N."/>
            <person name="Schumann P."/>
            <person name="Busse H.J."/>
            <person name="Khan I.U."/>
            <person name="Li S."/>
            <person name="Li W.J."/>
        </authorList>
    </citation>
    <scope>NUCLEOTIDE SEQUENCE [LARGE SCALE GENOMIC DNA]</scope>
    <source>
        <strain evidence="1 2">NCCP-1664</strain>
    </source>
</reference>
<evidence type="ECO:0000313" key="2">
    <source>
        <dbReference type="Proteomes" id="UP000325307"/>
    </source>
</evidence>
<proteinExistence type="predicted"/>
<gene>
    <name evidence="1" type="ORF">NCCP1664_07680</name>
</gene>
<dbReference type="GO" id="GO:0033969">
    <property type="term" value="F:gamma-glutamyl-gamma-aminobutyrate hydrolase activity"/>
    <property type="evidence" value="ECO:0007669"/>
    <property type="project" value="TreeGrafter"/>
</dbReference>
<protein>
    <submittedName>
        <fullName evidence="1">Peptidase C26</fullName>
    </submittedName>
</protein>
<dbReference type="Gene3D" id="3.40.50.880">
    <property type="match status" value="1"/>
</dbReference>
<accession>A0A5A7NR43</accession>
<dbReference type="PANTHER" id="PTHR43235">
    <property type="entry name" value="GLUTAMINE AMIDOTRANSFERASE PB2B2.05-RELATED"/>
    <property type="match status" value="1"/>
</dbReference>
<name>A0A5A7NR43_9MICC</name>